<keyword evidence="2" id="KW-1185">Reference proteome</keyword>
<gene>
    <name evidence="1" type="ORF">E4L98_28685</name>
</gene>
<comment type="caution">
    <text evidence="1">The sequence shown here is derived from an EMBL/GenBank/DDBJ whole genome shotgun (WGS) entry which is preliminary data.</text>
</comment>
<dbReference type="OrthoDB" id="8526168at2"/>
<protein>
    <submittedName>
        <fullName evidence="1">Uncharacterized protein</fullName>
    </submittedName>
</protein>
<dbReference type="AlphaFoldDB" id="A0A4Y9RZK5"/>
<name>A0A4Y9RZK5_9BURK</name>
<dbReference type="EMBL" id="SPVG01000272">
    <property type="protein sequence ID" value="TFW13661.1"/>
    <property type="molecule type" value="Genomic_DNA"/>
</dbReference>
<evidence type="ECO:0000313" key="1">
    <source>
        <dbReference type="EMBL" id="TFW13661.1"/>
    </source>
</evidence>
<proteinExistence type="predicted"/>
<dbReference type="Proteomes" id="UP000297729">
    <property type="component" value="Unassembled WGS sequence"/>
</dbReference>
<sequence length="523" mass="57173">MFSKHLLYLSGDQATVYRWRRGSLTQGPSFANDAAGIDAFMDYAETRSASPWYLLADLIEEDFQRVTVPHVRGGAGRQLMARRVLQQYRETPFRHHEIQGRETAGRRDDIVLLSALTNPGSVLPWAEALEQLQRPLAGLYSTTLLSEDLVRRLNLRDAHLLLVTQQSAGWRQSYFQNGMLKFSRLTPAIDRDGNPVNVGAEVAKTQQFLTSVRLMARGSMLHAVVVTPAAASSAVDAQCEDGPETTFDFLTLESVAAAAGLATAGAPLEQLAGHLAEPALLVLLARRRPASHYTLGPLQRYFRLWRARVSLYALSAALTVCCLGWTGANLWQEHQASADTVRLNTEASQFDLRYKTSMAEMPPRVTSTANMRAAVTVERMLATQSASPLGMSAIVSQALDAAPDIRLLQLDWKVDVPGANLPQPGQDGTQAQPISSLVAGIPARAPQVLTLEAEVLAAQDDYRQAVDSMSRFAQALARHPRLTVEIDKPPVDTRSSVRLAGKAGTQAAAPEHAKFTLNLVWRP</sequence>
<accession>A0A4Y9RZK5</accession>
<reference evidence="1 2" key="1">
    <citation type="submission" date="2019-03" db="EMBL/GenBank/DDBJ databases">
        <title>Draft Genome Sequence of Duganella callidus sp. nov., a Novel Duganella Species Isolated from Cultivated Soil.</title>
        <authorList>
            <person name="Raths R."/>
            <person name="Peta V."/>
            <person name="Bucking H."/>
        </authorList>
    </citation>
    <scope>NUCLEOTIDE SEQUENCE [LARGE SCALE GENOMIC DNA]</scope>
    <source>
        <strain evidence="1 2">DN04</strain>
    </source>
</reference>
<organism evidence="1 2">
    <name type="scientific">Duganella callida</name>
    <dbReference type="NCBI Taxonomy" id="2561932"/>
    <lineage>
        <taxon>Bacteria</taxon>
        <taxon>Pseudomonadati</taxon>
        <taxon>Pseudomonadota</taxon>
        <taxon>Betaproteobacteria</taxon>
        <taxon>Burkholderiales</taxon>
        <taxon>Oxalobacteraceae</taxon>
        <taxon>Telluria group</taxon>
        <taxon>Duganella</taxon>
    </lineage>
</organism>
<evidence type="ECO:0000313" key="2">
    <source>
        <dbReference type="Proteomes" id="UP000297729"/>
    </source>
</evidence>